<dbReference type="SUPFAM" id="SSF52540">
    <property type="entry name" value="P-loop containing nucleoside triphosphate hydrolases"/>
    <property type="match status" value="1"/>
</dbReference>
<evidence type="ECO:0000256" key="3">
    <source>
        <dbReference type="ARBA" id="ARBA00022989"/>
    </source>
</evidence>
<dbReference type="PANTHER" id="PTHR24221">
    <property type="entry name" value="ATP-BINDING CASSETTE SUB-FAMILY B"/>
    <property type="match status" value="1"/>
</dbReference>
<dbReference type="EMBL" id="MCFG01000089">
    <property type="protein sequence ID" value="ORX82707.1"/>
    <property type="molecule type" value="Genomic_DNA"/>
</dbReference>
<keyword evidence="7" id="KW-1185">Reference proteome</keyword>
<evidence type="ECO:0000313" key="7">
    <source>
        <dbReference type="Proteomes" id="UP000193944"/>
    </source>
</evidence>
<dbReference type="PANTHER" id="PTHR24221:SF397">
    <property type="entry name" value="ABC TRANSPORTER, ATP-BINDING TRANSMEMBRANE PROTEIN"/>
    <property type="match status" value="1"/>
</dbReference>
<dbReference type="InterPro" id="IPR003439">
    <property type="entry name" value="ABC_transporter-like_ATP-bd"/>
</dbReference>
<evidence type="ECO:0000256" key="2">
    <source>
        <dbReference type="ARBA" id="ARBA00022692"/>
    </source>
</evidence>
<dbReference type="InterPro" id="IPR027417">
    <property type="entry name" value="P-loop_NTPase"/>
</dbReference>
<dbReference type="GO" id="GO:0005524">
    <property type="term" value="F:ATP binding"/>
    <property type="evidence" value="ECO:0007669"/>
    <property type="project" value="InterPro"/>
</dbReference>
<dbReference type="GO" id="GO:0016887">
    <property type="term" value="F:ATP hydrolysis activity"/>
    <property type="evidence" value="ECO:0007669"/>
    <property type="project" value="InterPro"/>
</dbReference>
<dbReference type="GO" id="GO:0034040">
    <property type="term" value="F:ATPase-coupled lipid transmembrane transporter activity"/>
    <property type="evidence" value="ECO:0007669"/>
    <property type="project" value="TreeGrafter"/>
</dbReference>
<dbReference type="STRING" id="1754192.A0A1Y1XAG3"/>
<reference evidence="6 7" key="1">
    <citation type="submission" date="2016-08" db="EMBL/GenBank/DDBJ databases">
        <title>A Parts List for Fungal Cellulosomes Revealed by Comparative Genomics.</title>
        <authorList>
            <consortium name="DOE Joint Genome Institute"/>
            <person name="Haitjema C.H."/>
            <person name="Gilmore S.P."/>
            <person name="Henske J.K."/>
            <person name="Solomon K.V."/>
            <person name="De Groot R."/>
            <person name="Kuo A."/>
            <person name="Mondo S.J."/>
            <person name="Salamov A.A."/>
            <person name="Labutti K."/>
            <person name="Zhao Z."/>
            <person name="Chiniquy J."/>
            <person name="Barry K."/>
            <person name="Brewer H.M."/>
            <person name="Purvine S.O."/>
            <person name="Wright A.T."/>
            <person name="Boxma B."/>
            <person name="Van Alen T."/>
            <person name="Hackstein J.H."/>
            <person name="Baker S.E."/>
            <person name="Grigoriev I.V."/>
            <person name="O'Malley M.A."/>
        </authorList>
    </citation>
    <scope>NUCLEOTIDE SEQUENCE [LARGE SCALE GENOMIC DNA]</scope>
    <source>
        <strain evidence="6 7">S4</strain>
    </source>
</reference>
<protein>
    <submittedName>
        <fullName evidence="6">p-loop containing nucleoside triphosphate hydrolase protein</fullName>
    </submittedName>
</protein>
<dbReference type="GO" id="GO:0016020">
    <property type="term" value="C:membrane"/>
    <property type="evidence" value="ECO:0007669"/>
    <property type="project" value="UniProtKB-SubCell"/>
</dbReference>
<dbReference type="InterPro" id="IPR036640">
    <property type="entry name" value="ABC1_TM_sf"/>
</dbReference>
<dbReference type="PROSITE" id="PS50893">
    <property type="entry name" value="ABC_TRANSPORTER_2"/>
    <property type="match status" value="1"/>
</dbReference>
<dbReference type="AlphaFoldDB" id="A0A1Y1XAG3"/>
<dbReference type="InterPro" id="IPR039421">
    <property type="entry name" value="Type_1_exporter"/>
</dbReference>
<proteinExistence type="predicted"/>
<reference evidence="6 7" key="2">
    <citation type="submission" date="2016-08" db="EMBL/GenBank/DDBJ databases">
        <title>Pervasive Adenine N6-methylation of Active Genes in Fungi.</title>
        <authorList>
            <consortium name="DOE Joint Genome Institute"/>
            <person name="Mondo S.J."/>
            <person name="Dannebaum R.O."/>
            <person name="Kuo R.C."/>
            <person name="Labutti K."/>
            <person name="Haridas S."/>
            <person name="Kuo A."/>
            <person name="Salamov A."/>
            <person name="Ahrendt S.R."/>
            <person name="Lipzen A."/>
            <person name="Sullivan W."/>
            <person name="Andreopoulos W.B."/>
            <person name="Clum A."/>
            <person name="Lindquist E."/>
            <person name="Daum C."/>
            <person name="Ramamoorthy G.K."/>
            <person name="Gryganskyi A."/>
            <person name="Culley D."/>
            <person name="Magnuson J.K."/>
            <person name="James T.Y."/>
            <person name="O'Malley M.A."/>
            <person name="Stajich J.E."/>
            <person name="Spatafora J.W."/>
            <person name="Visel A."/>
            <person name="Grigoriev I.V."/>
        </authorList>
    </citation>
    <scope>NUCLEOTIDE SEQUENCE [LARGE SCALE GENOMIC DNA]</scope>
    <source>
        <strain evidence="6 7">S4</strain>
    </source>
</reference>
<evidence type="ECO:0000259" key="5">
    <source>
        <dbReference type="PROSITE" id="PS50893"/>
    </source>
</evidence>
<comment type="subcellular location">
    <subcellularLocation>
        <location evidence="1">Membrane</location>
        <topology evidence="1">Multi-pass membrane protein</topology>
    </subcellularLocation>
</comment>
<dbReference type="PROSITE" id="PS00211">
    <property type="entry name" value="ABC_TRANSPORTER_1"/>
    <property type="match status" value="1"/>
</dbReference>
<name>A0A1Y1XAG3_9FUNG</name>
<keyword evidence="6" id="KW-0378">Hydrolase</keyword>
<feature type="domain" description="ABC transporter" evidence="5">
    <location>
        <begin position="110"/>
        <end position="336"/>
    </location>
</feature>
<dbReference type="Gene3D" id="3.40.50.300">
    <property type="entry name" value="P-loop containing nucleotide triphosphate hydrolases"/>
    <property type="match status" value="1"/>
</dbReference>
<evidence type="ECO:0000256" key="1">
    <source>
        <dbReference type="ARBA" id="ARBA00004141"/>
    </source>
</evidence>
<comment type="caution">
    <text evidence="6">The sequence shown here is derived from an EMBL/GenBank/DDBJ whole genome shotgun (WGS) entry which is preliminary data.</text>
</comment>
<accession>A0A1Y1XAG3</accession>
<keyword evidence="3" id="KW-1133">Transmembrane helix</keyword>
<evidence type="ECO:0000256" key="4">
    <source>
        <dbReference type="ARBA" id="ARBA00023136"/>
    </source>
</evidence>
<dbReference type="Proteomes" id="UP000193944">
    <property type="component" value="Unassembled WGS sequence"/>
</dbReference>
<organism evidence="6 7">
    <name type="scientific">Anaeromyces robustus</name>
    <dbReference type="NCBI Taxonomy" id="1754192"/>
    <lineage>
        <taxon>Eukaryota</taxon>
        <taxon>Fungi</taxon>
        <taxon>Fungi incertae sedis</taxon>
        <taxon>Chytridiomycota</taxon>
        <taxon>Chytridiomycota incertae sedis</taxon>
        <taxon>Neocallimastigomycetes</taxon>
        <taxon>Neocallimastigales</taxon>
        <taxon>Neocallimastigaceae</taxon>
        <taxon>Anaeromyces</taxon>
    </lineage>
</organism>
<gene>
    <name evidence="6" type="ORF">BCR32DRAFT_278692</name>
</gene>
<evidence type="ECO:0000313" key="6">
    <source>
        <dbReference type="EMBL" id="ORX82707.1"/>
    </source>
</evidence>
<keyword evidence="2" id="KW-0812">Transmembrane</keyword>
<dbReference type="Pfam" id="PF00005">
    <property type="entry name" value="ABC_tran"/>
    <property type="match status" value="1"/>
</dbReference>
<sequence>MACLKNFCQTKKEIYSCFQEYLEGIHCIKAFNLIGTRFNRLEKAFRKNIKDSLKVELCTGPLIAFSSIIIKCDTILNIVVAIFIHDIIAFKYCAVTGKPIQKLLELPIMEGTTNITYDTEKDIVFQNFYFKYTDNNNSNNNNSNIGSSDSGKSTILKLIFKFYNTDNDEITYAGVNISKIDPEFYMKNISIVFQDVYLFQDTIANNIKFGNDDATKEEIIATDNKACIHGFIMSLSKGYDTMVGEGGCTLSGGEKQRISIPRAIFNDSPVKMKLKFKKAISELIVDRTVIIVIFHHLRTIKEDDNIIILNEGEGVEQGTHEQLMNNNKMIDAEFHSEEKSPSQILLNNKFKTYNRIRNKEYISANNLQPFEIFWVMITDVIQGYIITLDVQHLTAENTFKFIPITNANRIIDLYKPYLQELISTHTNNIPVLVAEVGIPSSRGEIHINPYYWVLFMEK</sequence>
<dbReference type="SUPFAM" id="SSF90123">
    <property type="entry name" value="ABC transporter transmembrane region"/>
    <property type="match status" value="1"/>
</dbReference>
<keyword evidence="4" id="KW-0472">Membrane</keyword>
<dbReference type="OrthoDB" id="6500128at2759"/>
<dbReference type="InterPro" id="IPR017871">
    <property type="entry name" value="ABC_transporter-like_CS"/>
</dbReference>